<dbReference type="EMBL" id="KN834786">
    <property type="protein sequence ID" value="KIK58244.1"/>
    <property type="molecule type" value="Genomic_DNA"/>
</dbReference>
<feature type="region of interest" description="Disordered" evidence="1">
    <location>
        <begin position="131"/>
        <end position="155"/>
    </location>
</feature>
<evidence type="ECO:0000259" key="2">
    <source>
        <dbReference type="Pfam" id="PF01425"/>
    </source>
</evidence>
<dbReference type="InterPro" id="IPR023631">
    <property type="entry name" value="Amidase_dom"/>
</dbReference>
<keyword evidence="4" id="KW-1185">Reference proteome</keyword>
<gene>
    <name evidence="3" type="ORF">GYMLUDRAFT_45463</name>
</gene>
<name>A0A0D0C6U9_9AGAR</name>
<dbReference type="HOGENOM" id="CLU_009600_0_0_1"/>
<dbReference type="PANTHER" id="PTHR11895:SF151">
    <property type="entry name" value="GLUTAMYL-TRNA(GLN) AMIDOTRANSFERASE SUBUNIT A"/>
    <property type="match status" value="1"/>
</dbReference>
<dbReference type="GO" id="GO:0003824">
    <property type="term" value="F:catalytic activity"/>
    <property type="evidence" value="ECO:0007669"/>
    <property type="project" value="InterPro"/>
</dbReference>
<organism evidence="3 4">
    <name type="scientific">Collybiopsis luxurians FD-317 M1</name>
    <dbReference type="NCBI Taxonomy" id="944289"/>
    <lineage>
        <taxon>Eukaryota</taxon>
        <taxon>Fungi</taxon>
        <taxon>Dikarya</taxon>
        <taxon>Basidiomycota</taxon>
        <taxon>Agaricomycotina</taxon>
        <taxon>Agaricomycetes</taxon>
        <taxon>Agaricomycetidae</taxon>
        <taxon>Agaricales</taxon>
        <taxon>Marasmiineae</taxon>
        <taxon>Omphalotaceae</taxon>
        <taxon>Collybiopsis</taxon>
        <taxon>Collybiopsis luxurians</taxon>
    </lineage>
</organism>
<dbReference type="OrthoDB" id="5423360at2759"/>
<dbReference type="InterPro" id="IPR000120">
    <property type="entry name" value="Amidase"/>
</dbReference>
<accession>A0A0D0C6U9</accession>
<dbReference type="Gene3D" id="3.90.1300.10">
    <property type="entry name" value="Amidase signature (AS) domain"/>
    <property type="match status" value="1"/>
</dbReference>
<evidence type="ECO:0000313" key="4">
    <source>
        <dbReference type="Proteomes" id="UP000053593"/>
    </source>
</evidence>
<evidence type="ECO:0000256" key="1">
    <source>
        <dbReference type="SAM" id="MobiDB-lite"/>
    </source>
</evidence>
<sequence length="439" mass="47661">MSLHSLHRLTASKALQLIRTDQITVEEYARSLLKHVESRDSQVQAWACLDPDLVLSQARALDRVPKGERGPLHGMAIGVKDTMYTKDMPTEHNSPLYKGSLIQVDASPVMTLRNSGALIFGKTTTTEFASTTVGPKTYNPHNQGRTPGGSSSGSAAAVADMQVPIALGTQTLGSIVRPGSFNGILGYKPTWGAISREGVRMYSINLDTVGFYARSIQDFQLLADVFRLQDDEIPKPFILQGATFALCKTEVWPEAGPGTVKAMERAAELLRAAGAEVVELELPEDFNGMQDLYLRVSQGDGRTAFLGEYTTAKEKMDNFLVGQVENVSNITRREQLEALDIIASLRPSIDRIASQYAAILTPSALDEAPEGIESTGSAAFNAMWTALHVPVVNIPGFSGSNGLPIGLSLVAPRYKDRYLLNVSEEVSKIFEEGGWKSEL</sequence>
<dbReference type="Pfam" id="PF01425">
    <property type="entry name" value="Amidase"/>
    <property type="match status" value="1"/>
</dbReference>
<dbReference type="Proteomes" id="UP000053593">
    <property type="component" value="Unassembled WGS sequence"/>
</dbReference>
<proteinExistence type="predicted"/>
<dbReference type="InterPro" id="IPR036928">
    <property type="entry name" value="AS_sf"/>
</dbReference>
<dbReference type="PANTHER" id="PTHR11895">
    <property type="entry name" value="TRANSAMIDASE"/>
    <property type="match status" value="1"/>
</dbReference>
<feature type="compositionally biased region" description="Polar residues" evidence="1">
    <location>
        <begin position="131"/>
        <end position="145"/>
    </location>
</feature>
<dbReference type="SUPFAM" id="SSF75304">
    <property type="entry name" value="Amidase signature (AS) enzymes"/>
    <property type="match status" value="1"/>
</dbReference>
<reference evidence="3 4" key="1">
    <citation type="submission" date="2014-04" db="EMBL/GenBank/DDBJ databases">
        <title>Evolutionary Origins and Diversification of the Mycorrhizal Mutualists.</title>
        <authorList>
            <consortium name="DOE Joint Genome Institute"/>
            <consortium name="Mycorrhizal Genomics Consortium"/>
            <person name="Kohler A."/>
            <person name="Kuo A."/>
            <person name="Nagy L.G."/>
            <person name="Floudas D."/>
            <person name="Copeland A."/>
            <person name="Barry K.W."/>
            <person name="Cichocki N."/>
            <person name="Veneault-Fourrey C."/>
            <person name="LaButti K."/>
            <person name="Lindquist E.A."/>
            <person name="Lipzen A."/>
            <person name="Lundell T."/>
            <person name="Morin E."/>
            <person name="Murat C."/>
            <person name="Riley R."/>
            <person name="Ohm R."/>
            <person name="Sun H."/>
            <person name="Tunlid A."/>
            <person name="Henrissat B."/>
            <person name="Grigoriev I.V."/>
            <person name="Hibbett D.S."/>
            <person name="Martin F."/>
        </authorList>
    </citation>
    <scope>NUCLEOTIDE SEQUENCE [LARGE SCALE GENOMIC DNA]</scope>
    <source>
        <strain evidence="3 4">FD-317 M1</strain>
    </source>
</reference>
<evidence type="ECO:0000313" key="3">
    <source>
        <dbReference type="EMBL" id="KIK58244.1"/>
    </source>
</evidence>
<protein>
    <recommendedName>
        <fullName evidence="2">Amidase domain-containing protein</fullName>
    </recommendedName>
</protein>
<dbReference type="AlphaFoldDB" id="A0A0D0C6U9"/>
<feature type="domain" description="Amidase" evidence="2">
    <location>
        <begin position="29"/>
        <end position="420"/>
    </location>
</feature>